<dbReference type="GO" id="GO:0005789">
    <property type="term" value="C:endoplasmic reticulum membrane"/>
    <property type="evidence" value="ECO:0007669"/>
    <property type="project" value="TreeGrafter"/>
</dbReference>
<keyword evidence="18" id="KW-0175">Coiled coil</keyword>
<dbReference type="GO" id="GO:0000139">
    <property type="term" value="C:Golgi membrane"/>
    <property type="evidence" value="ECO:0007669"/>
    <property type="project" value="UniProtKB-SubCell"/>
</dbReference>
<evidence type="ECO:0000256" key="4">
    <source>
        <dbReference type="ARBA" id="ARBA00008931"/>
    </source>
</evidence>
<comment type="subcellular location">
    <subcellularLocation>
        <location evidence="2">Golgi apparatus membrane</location>
        <topology evidence="2">Multi-pass membrane protein</topology>
    </subcellularLocation>
    <subcellularLocation>
        <location evidence="1">Nucleus</location>
    </subcellularLocation>
</comment>
<evidence type="ECO:0000256" key="5">
    <source>
        <dbReference type="ARBA" id="ARBA00022502"/>
    </source>
</evidence>
<evidence type="ECO:0000256" key="7">
    <source>
        <dbReference type="ARBA" id="ARBA00022723"/>
    </source>
</evidence>
<keyword evidence="6 19" id="KW-0812">Transmembrane</keyword>
<dbReference type="OMA" id="FRCRDAT"/>
<dbReference type="InterPro" id="IPR036920">
    <property type="entry name" value="Ribosomal_uL16_sf"/>
</dbReference>
<feature type="domain" description="Zinc finger C2H2 LYAR-type" evidence="20">
    <location>
        <begin position="439"/>
        <end position="466"/>
    </location>
</feature>
<dbReference type="SUPFAM" id="SSF57667">
    <property type="entry name" value="beta-beta-alpha zinc fingers"/>
    <property type="match status" value="2"/>
</dbReference>
<dbReference type="FunFam" id="3.30.1490.490:FF:000001">
    <property type="entry name" value="cell growth-regulating nucleolar protein-like"/>
    <property type="match status" value="1"/>
</dbReference>
<dbReference type="InterPro" id="IPR058719">
    <property type="entry name" value="WHD_LYAR"/>
</dbReference>
<keyword evidence="16" id="KW-0687">Ribonucleoprotein</keyword>
<evidence type="ECO:0000259" key="22">
    <source>
        <dbReference type="Pfam" id="PF25879"/>
    </source>
</evidence>
<dbReference type="GO" id="GO:0005840">
    <property type="term" value="C:ribosome"/>
    <property type="evidence" value="ECO:0007669"/>
    <property type="project" value="UniProtKB-KW"/>
</dbReference>
<evidence type="ECO:0000313" key="23">
    <source>
        <dbReference type="WBParaSite" id="NBR_0001453001-mRNA-1"/>
    </source>
</evidence>
<evidence type="ECO:0000256" key="19">
    <source>
        <dbReference type="SAM" id="Phobius"/>
    </source>
</evidence>
<evidence type="ECO:0000256" key="1">
    <source>
        <dbReference type="ARBA" id="ARBA00004123"/>
    </source>
</evidence>
<evidence type="ECO:0000256" key="3">
    <source>
        <dbReference type="ARBA" id="ARBA00007414"/>
    </source>
</evidence>
<evidence type="ECO:0000256" key="12">
    <source>
        <dbReference type="ARBA" id="ARBA00022989"/>
    </source>
</evidence>
<evidence type="ECO:0000259" key="20">
    <source>
        <dbReference type="Pfam" id="PF08790"/>
    </source>
</evidence>
<evidence type="ECO:0000256" key="6">
    <source>
        <dbReference type="ARBA" id="ARBA00022692"/>
    </source>
</evidence>
<dbReference type="Gene3D" id="3.90.1170.10">
    <property type="entry name" value="Ribosomal protein L10e/L16"/>
    <property type="match status" value="1"/>
</dbReference>
<evidence type="ECO:0000256" key="14">
    <source>
        <dbReference type="ARBA" id="ARBA00023136"/>
    </source>
</evidence>
<dbReference type="Gene3D" id="3.30.1490.490">
    <property type="match status" value="1"/>
</dbReference>
<keyword evidence="12 19" id="KW-1133">Transmembrane helix</keyword>
<dbReference type="InterPro" id="IPR014898">
    <property type="entry name" value="Znf_C2H2_LYAR"/>
</dbReference>
<dbReference type="Pfam" id="PF00252">
    <property type="entry name" value="Ribosomal_L16"/>
    <property type="match status" value="1"/>
</dbReference>
<feature type="coiled-coil region" evidence="18">
    <location>
        <begin position="550"/>
        <end position="577"/>
    </location>
</feature>
<dbReference type="PANTHER" id="PTHR12892">
    <property type="entry name" value="FGF RECEPTOR ACTIVATING PROTEIN 1"/>
    <property type="match status" value="1"/>
</dbReference>
<name>A0A158R1W2_NIPBR</name>
<sequence>MKRYPFPVTFENVTFPPNGQLKLPKMPPEPVYDMEKGEKKYKTTKRMIEARGVEEVHTELIHQQYGLAAISGGFISADDFKFIQERVNKNLLNKQFAIWRILRGCREPRKLKASTRLGGGKGSIHHYVTPVRAKRIILEVGGHITEIEYVSEDILARRRAAEKEIAEHNQNPYNWDRVIKYNMQNCCSWLSHYDIQWKGRYRIMAYGDDDVISVPFRVFVYVVAGLPLSALCMCVFLSIVLHFDQATKTHCGVENWLPSISAAVASYAPEVYIWRIFIAVHGGPRLFVAFACRNYLLNSPLRPLAGAGVFRFLCQVACVLNLLENMFLLGLTAISSVENHALHKLCFISFALTATLYMLLSTHNAYCEPGIYTLFALAEYSVVLANIAFHSTLYYDFHGKSVILSSTIGMVFFTCDQCGESLKKNQVEKHTYKCRSQSFSCIDCQVCFTPHTYQQHVKCITENQKYGSKNYVAKEAKGELKQNAWCEQVERATEFVKDPRLKDLLKNIQGYNNIPRKASISFKEAKFINFLTNSCRIRDTNLCKLAWKAIADEAEKLKKEEEAKKAAEETSEAATFKWKATIKRKLREAGGEMKVKKLRKAVLSEYKEKVGDEDNGVDELFEKKLSKSGVTVNGKLVTLEC</sequence>
<dbReference type="InterPro" id="IPR039545">
    <property type="entry name" value="PGAP2"/>
</dbReference>
<dbReference type="InterPro" id="IPR047873">
    <property type="entry name" value="Ribosomal_uL16"/>
</dbReference>
<keyword evidence="9 17" id="KW-0863">Zinc-finger</keyword>
<evidence type="ECO:0000256" key="16">
    <source>
        <dbReference type="ARBA" id="ARBA00023274"/>
    </source>
</evidence>
<evidence type="ECO:0000256" key="10">
    <source>
        <dbReference type="ARBA" id="ARBA00022833"/>
    </source>
</evidence>
<keyword evidence="5" id="KW-0337">GPI-anchor biosynthesis</keyword>
<feature type="transmembrane region" description="Helical" evidence="19">
    <location>
        <begin position="218"/>
        <end position="240"/>
    </location>
</feature>
<dbReference type="PROSITE" id="PS51804">
    <property type="entry name" value="ZF_C2HC_LYAR"/>
    <property type="match status" value="2"/>
</dbReference>
<evidence type="ECO:0000259" key="21">
    <source>
        <dbReference type="Pfam" id="PF10277"/>
    </source>
</evidence>
<evidence type="ECO:0000256" key="9">
    <source>
        <dbReference type="ARBA" id="ARBA00022771"/>
    </source>
</evidence>
<dbReference type="InterPro" id="IPR019402">
    <property type="entry name" value="CWH43_N"/>
</dbReference>
<evidence type="ECO:0000256" key="15">
    <source>
        <dbReference type="ARBA" id="ARBA00023242"/>
    </source>
</evidence>
<keyword evidence="13" id="KW-0333">Golgi apparatus</keyword>
<dbReference type="GO" id="GO:0005634">
    <property type="term" value="C:nucleus"/>
    <property type="evidence" value="ECO:0007669"/>
    <property type="project" value="UniProtKB-SubCell"/>
</dbReference>
<keyword evidence="11" id="KW-0689">Ribosomal protein</keyword>
<evidence type="ECO:0000256" key="2">
    <source>
        <dbReference type="ARBA" id="ARBA00004653"/>
    </source>
</evidence>
<comment type="similarity">
    <text evidence="3">Belongs to the PGAP2 family.</text>
</comment>
<dbReference type="Pfam" id="PF08790">
    <property type="entry name" value="zf-LYAR"/>
    <property type="match status" value="1"/>
</dbReference>
<dbReference type="GO" id="GO:0008270">
    <property type="term" value="F:zinc ion binding"/>
    <property type="evidence" value="ECO:0007669"/>
    <property type="project" value="UniProtKB-KW"/>
</dbReference>
<dbReference type="GO" id="GO:1990904">
    <property type="term" value="C:ribonucleoprotein complex"/>
    <property type="evidence" value="ECO:0007669"/>
    <property type="project" value="UniProtKB-KW"/>
</dbReference>
<comment type="similarity">
    <text evidence="4">Belongs to the universal ribosomal protein uL16 family.</text>
</comment>
<evidence type="ECO:0000256" key="17">
    <source>
        <dbReference type="PROSITE-ProRule" id="PRU01145"/>
    </source>
</evidence>
<feature type="domain" description="CWH43-like N-terminal" evidence="21">
    <location>
        <begin position="216"/>
        <end position="363"/>
    </location>
</feature>
<dbReference type="Pfam" id="PF25879">
    <property type="entry name" value="WHD_LYAR"/>
    <property type="match status" value="1"/>
</dbReference>
<keyword evidence="8" id="KW-0677">Repeat</keyword>
<dbReference type="GO" id="GO:0003735">
    <property type="term" value="F:structural constituent of ribosome"/>
    <property type="evidence" value="ECO:0007669"/>
    <property type="project" value="InterPro"/>
</dbReference>
<dbReference type="PANTHER" id="PTHR12892:SF11">
    <property type="entry name" value="POST-GPI ATTACHMENT TO PROTEINS FACTOR 2"/>
    <property type="match status" value="1"/>
</dbReference>
<evidence type="ECO:0000256" key="13">
    <source>
        <dbReference type="ARBA" id="ARBA00023034"/>
    </source>
</evidence>
<proteinExistence type="inferred from homology"/>
<keyword evidence="14 19" id="KW-0472">Membrane</keyword>
<dbReference type="WBParaSite" id="NBR_0001453001-mRNA-1">
    <property type="protein sequence ID" value="NBR_0001453001-mRNA-1"/>
    <property type="gene ID" value="NBR_0001453001"/>
</dbReference>
<evidence type="ECO:0000256" key="18">
    <source>
        <dbReference type="SAM" id="Coils"/>
    </source>
</evidence>
<organism evidence="23">
    <name type="scientific">Nippostrongylus brasiliensis</name>
    <name type="common">Rat hookworm</name>
    <dbReference type="NCBI Taxonomy" id="27835"/>
    <lineage>
        <taxon>Eukaryota</taxon>
        <taxon>Metazoa</taxon>
        <taxon>Ecdysozoa</taxon>
        <taxon>Nematoda</taxon>
        <taxon>Chromadorea</taxon>
        <taxon>Rhabditida</taxon>
        <taxon>Rhabditina</taxon>
        <taxon>Rhabditomorpha</taxon>
        <taxon>Strongyloidea</taxon>
        <taxon>Heligmosomidae</taxon>
        <taxon>Nippostrongylus</taxon>
    </lineage>
</organism>
<keyword evidence="15" id="KW-0539">Nucleus</keyword>
<dbReference type="AlphaFoldDB" id="A0A158R1W2"/>
<protein>
    <submittedName>
        <fullName evidence="23">39S ribosomal protein L16, mitochondrial (inferred by orthology to a human protein)</fullName>
    </submittedName>
</protein>
<dbReference type="Pfam" id="PF10277">
    <property type="entry name" value="Frag1"/>
    <property type="match status" value="1"/>
</dbReference>
<feature type="domain" description="Cell growth-regulating nucleolar protein-like winged helix" evidence="22">
    <location>
        <begin position="575"/>
        <end position="639"/>
    </location>
</feature>
<keyword evidence="7" id="KW-0479">Metal-binding</keyword>
<accession>A0A158R1W2</accession>
<reference evidence="23" key="1">
    <citation type="submission" date="2016-04" db="UniProtKB">
        <authorList>
            <consortium name="WormBaseParasite"/>
        </authorList>
    </citation>
    <scope>IDENTIFICATION</scope>
</reference>
<dbReference type="GO" id="GO:0006412">
    <property type="term" value="P:translation"/>
    <property type="evidence" value="ECO:0007669"/>
    <property type="project" value="InterPro"/>
</dbReference>
<keyword evidence="10" id="KW-0862">Zinc</keyword>
<evidence type="ECO:0000256" key="8">
    <source>
        <dbReference type="ARBA" id="ARBA00022737"/>
    </source>
</evidence>
<evidence type="ECO:0000256" key="11">
    <source>
        <dbReference type="ARBA" id="ARBA00022980"/>
    </source>
</evidence>
<dbReference type="SUPFAM" id="SSF54686">
    <property type="entry name" value="Ribosomal protein L16p/L10e"/>
    <property type="match status" value="1"/>
</dbReference>
<dbReference type="InterPro" id="IPR036236">
    <property type="entry name" value="Znf_C2H2_sf"/>
</dbReference>
<dbReference type="GO" id="GO:0006506">
    <property type="term" value="P:GPI anchor biosynthetic process"/>
    <property type="evidence" value="ECO:0007669"/>
    <property type="project" value="UniProtKB-KW"/>
</dbReference>